<feature type="domain" description="Ribosomal RNA-processing protein 14 N-terminal" evidence="6">
    <location>
        <begin position="12"/>
        <end position="75"/>
    </location>
</feature>
<accession>A0A9P6B044</accession>
<dbReference type="AlphaFoldDB" id="A0A9P6B044"/>
<proteinExistence type="inferred from homology"/>
<dbReference type="PANTHER" id="PTHR14369">
    <property type="entry name" value="SURFEIT LOCUS PROTEIN 6"/>
    <property type="match status" value="1"/>
</dbReference>
<evidence type="ECO:0000256" key="3">
    <source>
        <dbReference type="ARBA" id="ARBA00023242"/>
    </source>
</evidence>
<dbReference type="OrthoDB" id="444809at2759"/>
<evidence type="ECO:0000259" key="6">
    <source>
        <dbReference type="Pfam" id="PF15459"/>
    </source>
</evidence>
<dbReference type="GO" id="GO:0042273">
    <property type="term" value="P:ribosomal large subunit biogenesis"/>
    <property type="evidence" value="ECO:0007669"/>
    <property type="project" value="TreeGrafter"/>
</dbReference>
<keyword evidence="3" id="KW-0539">Nucleus</keyword>
<dbReference type="GO" id="GO:0042274">
    <property type="term" value="P:ribosomal small subunit biogenesis"/>
    <property type="evidence" value="ECO:0007669"/>
    <property type="project" value="TreeGrafter"/>
</dbReference>
<comment type="similarity">
    <text evidence="2">Belongs to the SURF6 family.</text>
</comment>
<dbReference type="GO" id="GO:0003723">
    <property type="term" value="F:RNA binding"/>
    <property type="evidence" value="ECO:0007669"/>
    <property type="project" value="TreeGrafter"/>
</dbReference>
<evidence type="ECO:0000313" key="7">
    <source>
        <dbReference type="EMBL" id="KAF9515060.1"/>
    </source>
</evidence>
<name>A0A9P6B044_9AGAM</name>
<organism evidence="7 8">
    <name type="scientific">Hydnum rufescens UP504</name>
    <dbReference type="NCBI Taxonomy" id="1448309"/>
    <lineage>
        <taxon>Eukaryota</taxon>
        <taxon>Fungi</taxon>
        <taxon>Dikarya</taxon>
        <taxon>Basidiomycota</taxon>
        <taxon>Agaricomycotina</taxon>
        <taxon>Agaricomycetes</taxon>
        <taxon>Cantharellales</taxon>
        <taxon>Hydnaceae</taxon>
        <taxon>Hydnum</taxon>
    </lineage>
</organism>
<gene>
    <name evidence="7" type="ORF">BS47DRAFT_1328545</name>
</gene>
<dbReference type="Proteomes" id="UP000886523">
    <property type="component" value="Unassembled WGS sequence"/>
</dbReference>
<dbReference type="InterPro" id="IPR029188">
    <property type="entry name" value="Rrp14_N"/>
</dbReference>
<dbReference type="GO" id="GO:0005730">
    <property type="term" value="C:nucleolus"/>
    <property type="evidence" value="ECO:0007669"/>
    <property type="project" value="TreeGrafter"/>
</dbReference>
<feature type="compositionally biased region" description="Basic and acidic residues" evidence="4">
    <location>
        <begin position="185"/>
        <end position="210"/>
    </location>
</feature>
<feature type="compositionally biased region" description="Basic residues" evidence="4">
    <location>
        <begin position="159"/>
        <end position="173"/>
    </location>
</feature>
<feature type="compositionally biased region" description="Basic and acidic residues" evidence="4">
    <location>
        <begin position="55"/>
        <end position="73"/>
    </location>
</feature>
<evidence type="ECO:0000259" key="5">
    <source>
        <dbReference type="Pfam" id="PF04935"/>
    </source>
</evidence>
<dbReference type="InterPro" id="IPR007019">
    <property type="entry name" value="SURF6"/>
</dbReference>
<reference evidence="7" key="1">
    <citation type="journal article" date="2020" name="Nat. Commun.">
        <title>Large-scale genome sequencing of mycorrhizal fungi provides insights into the early evolution of symbiotic traits.</title>
        <authorList>
            <person name="Miyauchi S."/>
            <person name="Kiss E."/>
            <person name="Kuo A."/>
            <person name="Drula E."/>
            <person name="Kohler A."/>
            <person name="Sanchez-Garcia M."/>
            <person name="Morin E."/>
            <person name="Andreopoulos B."/>
            <person name="Barry K.W."/>
            <person name="Bonito G."/>
            <person name="Buee M."/>
            <person name="Carver A."/>
            <person name="Chen C."/>
            <person name="Cichocki N."/>
            <person name="Clum A."/>
            <person name="Culley D."/>
            <person name="Crous P.W."/>
            <person name="Fauchery L."/>
            <person name="Girlanda M."/>
            <person name="Hayes R.D."/>
            <person name="Keri Z."/>
            <person name="LaButti K."/>
            <person name="Lipzen A."/>
            <person name="Lombard V."/>
            <person name="Magnuson J."/>
            <person name="Maillard F."/>
            <person name="Murat C."/>
            <person name="Nolan M."/>
            <person name="Ohm R.A."/>
            <person name="Pangilinan J."/>
            <person name="Pereira M.F."/>
            <person name="Perotto S."/>
            <person name="Peter M."/>
            <person name="Pfister S."/>
            <person name="Riley R."/>
            <person name="Sitrit Y."/>
            <person name="Stielow J.B."/>
            <person name="Szollosi G."/>
            <person name="Zifcakova L."/>
            <person name="Stursova M."/>
            <person name="Spatafora J.W."/>
            <person name="Tedersoo L."/>
            <person name="Vaario L.M."/>
            <person name="Yamada A."/>
            <person name="Yan M."/>
            <person name="Wang P."/>
            <person name="Xu J."/>
            <person name="Bruns T."/>
            <person name="Baldrian P."/>
            <person name="Vilgalys R."/>
            <person name="Dunand C."/>
            <person name="Henrissat B."/>
            <person name="Grigoriev I.V."/>
            <person name="Hibbett D."/>
            <person name="Nagy L.G."/>
            <person name="Martin F.M."/>
        </authorList>
    </citation>
    <scope>NUCLEOTIDE SEQUENCE</scope>
    <source>
        <strain evidence="7">UP504</strain>
    </source>
</reference>
<comment type="caution">
    <text evidence="7">The sequence shown here is derived from an EMBL/GenBank/DDBJ whole genome shotgun (WGS) entry which is preliminary data.</text>
</comment>
<feature type="region of interest" description="Disordered" evidence="4">
    <location>
        <begin position="34"/>
        <end position="239"/>
    </location>
</feature>
<feature type="compositionally biased region" description="Basic and acidic residues" evidence="4">
    <location>
        <begin position="379"/>
        <end position="388"/>
    </location>
</feature>
<evidence type="ECO:0000256" key="2">
    <source>
        <dbReference type="ARBA" id="ARBA00005904"/>
    </source>
</evidence>
<feature type="non-terminal residue" evidence="7">
    <location>
        <position position="413"/>
    </location>
</feature>
<protein>
    <submittedName>
        <fullName evidence="7">Uncharacterized protein</fullName>
    </submittedName>
</protein>
<feature type="domain" description="Ribosomal RNA-processing protein 14/surfeit locus protein 6 C-terminal" evidence="5">
    <location>
        <begin position="189"/>
        <end position="387"/>
    </location>
</feature>
<dbReference type="InterPro" id="IPR029190">
    <property type="entry name" value="Rrp14/SURF6_C"/>
</dbReference>
<keyword evidence="8" id="KW-1185">Reference proteome</keyword>
<feature type="compositionally biased region" description="Low complexity" evidence="4">
    <location>
        <begin position="84"/>
        <end position="117"/>
    </location>
</feature>
<sequence>MSLRVESELRVSLEKHNDTFEALLKLIPARYYISKEPDQDESSSKYMKNRKKRDAPKQALKEASKKAKRDKLDPANQRTVVDLQAEAAAAKATQQPSSKSAKGKGKAPVPGAAAVGGVDVGDDHQETPSNHPVGAMDVDEQPPNPVPMQPSGSIAELRHKLHARMAALRRGKRPGAGGFDGGEPSAKDQLLEEQRQKRAGLREQRREGTREKKKREAGRRKKKDQLTNTSKIQLVVPDPGSSLLMGSYNAAGNDALATVSFSTLVDVAAPSSSSKHKSKVAVSSDPHIALAQLNARAAKLASLPTDKRIQFEERDRLTKAEIRAAGGKVRDDVTRLKKAIKRKEAEKFKSKKNWEERKEAVINNQAAKQKKRNDNIAMRNERRNEKKGFKSSKAKGKNRPGFEGKSFSSKGKG</sequence>
<evidence type="ECO:0000313" key="8">
    <source>
        <dbReference type="Proteomes" id="UP000886523"/>
    </source>
</evidence>
<feature type="compositionally biased region" description="Basic residues" evidence="4">
    <location>
        <begin position="389"/>
        <end position="398"/>
    </location>
</feature>
<feature type="region of interest" description="Disordered" evidence="4">
    <location>
        <begin position="362"/>
        <end position="413"/>
    </location>
</feature>
<dbReference type="Pfam" id="PF15459">
    <property type="entry name" value="RRP14"/>
    <property type="match status" value="1"/>
</dbReference>
<evidence type="ECO:0000256" key="1">
    <source>
        <dbReference type="ARBA" id="ARBA00004123"/>
    </source>
</evidence>
<dbReference type="EMBL" id="MU128954">
    <property type="protein sequence ID" value="KAF9515060.1"/>
    <property type="molecule type" value="Genomic_DNA"/>
</dbReference>
<dbReference type="PANTHER" id="PTHR14369:SF0">
    <property type="entry name" value="SURFEIT LOCUS PROTEIN 6"/>
    <property type="match status" value="1"/>
</dbReference>
<dbReference type="Pfam" id="PF04935">
    <property type="entry name" value="SURF6"/>
    <property type="match status" value="1"/>
</dbReference>
<comment type="subcellular location">
    <subcellularLocation>
        <location evidence="1">Nucleus</location>
    </subcellularLocation>
</comment>
<dbReference type="GO" id="GO:0003677">
    <property type="term" value="F:DNA binding"/>
    <property type="evidence" value="ECO:0007669"/>
    <property type="project" value="TreeGrafter"/>
</dbReference>
<evidence type="ECO:0000256" key="4">
    <source>
        <dbReference type="SAM" id="MobiDB-lite"/>
    </source>
</evidence>
<feature type="compositionally biased region" description="Basic residues" evidence="4">
    <location>
        <begin position="211"/>
        <end position="223"/>
    </location>
</feature>